<protein>
    <submittedName>
        <fullName evidence="1">Uncharacterized protein</fullName>
    </submittedName>
</protein>
<dbReference type="AlphaFoldDB" id="A0A375ITL5"/>
<dbReference type="EMBL" id="OVTA01000001">
    <property type="protein sequence ID" value="SPR95927.1"/>
    <property type="molecule type" value="Genomic_DNA"/>
</dbReference>
<evidence type="ECO:0000313" key="1">
    <source>
        <dbReference type="EMBL" id="SPR95927.1"/>
    </source>
</evidence>
<evidence type="ECO:0000313" key="2">
    <source>
        <dbReference type="Proteomes" id="UP000256805"/>
    </source>
</evidence>
<sequence>MSLKDFEFSLNRVRRGILLLEDKVLRHVWKEAYRIYRFSESILLIDAMVDKARIFVT</sequence>
<proteinExistence type="predicted"/>
<gene>
    <name evidence="1" type="ORF">CBM2634_A10130</name>
</gene>
<organism evidence="1 2">
    <name type="scientific">Cupriavidus taiwanensis</name>
    <dbReference type="NCBI Taxonomy" id="164546"/>
    <lineage>
        <taxon>Bacteria</taxon>
        <taxon>Pseudomonadati</taxon>
        <taxon>Pseudomonadota</taxon>
        <taxon>Betaproteobacteria</taxon>
        <taxon>Burkholderiales</taxon>
        <taxon>Burkholderiaceae</taxon>
        <taxon>Cupriavidus</taxon>
    </lineage>
</organism>
<reference evidence="1 2" key="1">
    <citation type="submission" date="2018-01" db="EMBL/GenBank/DDBJ databases">
        <authorList>
            <person name="Gaut B.S."/>
            <person name="Morton B.R."/>
            <person name="Clegg M.T."/>
            <person name="Duvall M.R."/>
        </authorList>
    </citation>
    <scope>NUCLEOTIDE SEQUENCE [LARGE SCALE GENOMIC DNA]</scope>
    <source>
        <strain evidence="1">Cupriavidus taiwanensis cmp 52</strain>
    </source>
</reference>
<accession>A0A375ITL5</accession>
<name>A0A375ITL5_9BURK</name>
<dbReference type="Proteomes" id="UP000256805">
    <property type="component" value="Unassembled WGS sequence"/>
</dbReference>